<accession>A0A5S9QHY2</accession>
<keyword evidence="1" id="KW-1133">Transmembrane helix</keyword>
<organism evidence="2 3">
    <name type="scientific">BD1-7 clade bacterium</name>
    <dbReference type="NCBI Taxonomy" id="2029982"/>
    <lineage>
        <taxon>Bacteria</taxon>
        <taxon>Pseudomonadati</taxon>
        <taxon>Pseudomonadota</taxon>
        <taxon>Gammaproteobacteria</taxon>
        <taxon>Cellvibrionales</taxon>
        <taxon>Spongiibacteraceae</taxon>
        <taxon>BD1-7 clade</taxon>
    </lineage>
</organism>
<dbReference type="AlphaFoldDB" id="A0A5S9QHY2"/>
<feature type="transmembrane region" description="Helical" evidence="1">
    <location>
        <begin position="20"/>
        <end position="41"/>
    </location>
</feature>
<reference evidence="2 3" key="1">
    <citation type="submission" date="2019-11" db="EMBL/GenBank/DDBJ databases">
        <authorList>
            <person name="Holert J."/>
        </authorList>
    </citation>
    <scope>NUCLEOTIDE SEQUENCE [LARGE SCALE GENOMIC DNA]</scope>
    <source>
        <strain evidence="2">SB11_3</strain>
    </source>
</reference>
<protein>
    <submittedName>
        <fullName evidence="2">Uncharacterized protein</fullName>
    </submittedName>
</protein>
<evidence type="ECO:0000313" key="2">
    <source>
        <dbReference type="EMBL" id="CAA0117669.1"/>
    </source>
</evidence>
<keyword evidence="1" id="KW-0472">Membrane</keyword>
<evidence type="ECO:0000313" key="3">
    <source>
        <dbReference type="Proteomes" id="UP000441399"/>
    </source>
</evidence>
<keyword evidence="3" id="KW-1185">Reference proteome</keyword>
<name>A0A5S9QHY2_9GAMM</name>
<dbReference type="Proteomes" id="UP000441399">
    <property type="component" value="Unassembled WGS sequence"/>
</dbReference>
<evidence type="ECO:0000256" key="1">
    <source>
        <dbReference type="SAM" id="Phobius"/>
    </source>
</evidence>
<proteinExistence type="predicted"/>
<dbReference type="EMBL" id="CACSIO010000024">
    <property type="protein sequence ID" value="CAA0117669.1"/>
    <property type="molecule type" value="Genomic_DNA"/>
</dbReference>
<sequence>MVTKLVEVLPMVMDMLTISSFVALVLYRVVVAISSMFGGGIHKFLK</sequence>
<keyword evidence="1" id="KW-0812">Transmembrane</keyword>
<gene>
    <name evidence="2" type="ORF">OPDIPICF_04790</name>
</gene>